<evidence type="ECO:0000313" key="2">
    <source>
        <dbReference type="EMBL" id="SVB35643.1"/>
    </source>
</evidence>
<dbReference type="InterPro" id="IPR050282">
    <property type="entry name" value="Cycloisomerase_2"/>
</dbReference>
<dbReference type="InterPro" id="IPR011048">
    <property type="entry name" value="Haem_d1_sf"/>
</dbReference>
<dbReference type="EMBL" id="UINC01038520">
    <property type="protein sequence ID" value="SVB35643.1"/>
    <property type="molecule type" value="Genomic_DNA"/>
</dbReference>
<organism evidence="2">
    <name type="scientific">marine metagenome</name>
    <dbReference type="NCBI Taxonomy" id="408172"/>
    <lineage>
        <taxon>unclassified sequences</taxon>
        <taxon>metagenomes</taxon>
        <taxon>ecological metagenomes</taxon>
    </lineage>
</organism>
<proteinExistence type="inferred from homology"/>
<dbReference type="Pfam" id="PF10282">
    <property type="entry name" value="Lactonase"/>
    <property type="match status" value="1"/>
</dbReference>
<dbReference type="GO" id="GO:0005829">
    <property type="term" value="C:cytosol"/>
    <property type="evidence" value="ECO:0007669"/>
    <property type="project" value="TreeGrafter"/>
</dbReference>
<comment type="similarity">
    <text evidence="1">Belongs to the cycloisomerase 2 family.</text>
</comment>
<dbReference type="SUPFAM" id="SSF51004">
    <property type="entry name" value="C-terminal (heme d1) domain of cytochrome cd1-nitrite reductase"/>
    <property type="match status" value="1"/>
</dbReference>
<evidence type="ECO:0008006" key="3">
    <source>
        <dbReference type="Google" id="ProtNLM"/>
    </source>
</evidence>
<dbReference type="InterPro" id="IPR019405">
    <property type="entry name" value="Lactonase_7-beta_prop"/>
</dbReference>
<dbReference type="FunFam" id="2.130.10.10:FF:000306">
    <property type="entry name" value="3-carboxymuconate cyclase"/>
    <property type="match status" value="1"/>
</dbReference>
<dbReference type="Gene3D" id="2.130.10.10">
    <property type="entry name" value="YVTN repeat-like/Quinoprotein amine dehydrogenase"/>
    <property type="match status" value="1"/>
</dbReference>
<dbReference type="GO" id="GO:0017057">
    <property type="term" value="F:6-phosphogluconolactonase activity"/>
    <property type="evidence" value="ECO:0007669"/>
    <property type="project" value="TreeGrafter"/>
</dbReference>
<protein>
    <recommendedName>
        <fullName evidence="3">6-phosphogluconolactonase</fullName>
    </recommendedName>
</protein>
<gene>
    <name evidence="2" type="ORF">METZ01_LOCUS188497</name>
</gene>
<name>A0A382DDC4_9ZZZZ</name>
<dbReference type="InterPro" id="IPR015943">
    <property type="entry name" value="WD40/YVTN_repeat-like_dom_sf"/>
</dbReference>
<reference evidence="2" key="1">
    <citation type="submission" date="2018-05" db="EMBL/GenBank/DDBJ databases">
        <authorList>
            <person name="Lanie J.A."/>
            <person name="Ng W.-L."/>
            <person name="Kazmierczak K.M."/>
            <person name="Andrzejewski T.M."/>
            <person name="Davidsen T.M."/>
            <person name="Wayne K.J."/>
            <person name="Tettelin H."/>
            <person name="Glass J.I."/>
            <person name="Rusch D."/>
            <person name="Podicherti R."/>
            <person name="Tsui H.-C.T."/>
            <person name="Winkler M.E."/>
        </authorList>
    </citation>
    <scope>NUCLEOTIDE SEQUENCE</scope>
</reference>
<evidence type="ECO:0000256" key="1">
    <source>
        <dbReference type="ARBA" id="ARBA00005564"/>
    </source>
</evidence>
<accession>A0A382DDC4</accession>
<dbReference type="PANTHER" id="PTHR30344">
    <property type="entry name" value="6-PHOSPHOGLUCONOLACTONASE-RELATED"/>
    <property type="match status" value="1"/>
</dbReference>
<sequence>MSDSIRVYVGTYTGGSSEGIYTYRLNMVSGALTYESHIAGVENPSFLALSSKNDYLYAVNENGEGAVTAFAIDQATGTLTRLNQRPSRGGLPCSIYVDATSQCVLVANYGSGTVTVFPIQEDGSIGEDTTFIQHEGSSVDPARQKGPHAHMIITDPANKYAFVPDLGMDRVMIYRLDPEQGKLTPNDPSYAQVKAGSGPRHLTFHPTVKYAYVINEMGNTVTVFTYDADQGAMNEIQMVNTLPIDFDGVSHTADIHITPDGKFLYGSNRGHDSLAMFSVDQGTGLLTPIGIEPTRGANPRNFSIDPTGTFLLAANQSTDNVTTFRINHDTGALTGVSIAEVPTAVCLKFVEI</sequence>
<dbReference type="AlphaFoldDB" id="A0A382DDC4"/>
<dbReference type="PANTHER" id="PTHR30344:SF1">
    <property type="entry name" value="6-PHOSPHOGLUCONOLACTONASE"/>
    <property type="match status" value="1"/>
</dbReference>